<feature type="compositionally biased region" description="Basic and acidic residues" evidence="1">
    <location>
        <begin position="267"/>
        <end position="288"/>
    </location>
</feature>
<name>A0A6J4UU57_9ACTN</name>
<evidence type="ECO:0000313" key="2">
    <source>
        <dbReference type="EMBL" id="CAA9556322.1"/>
    </source>
</evidence>
<feature type="compositionally biased region" description="Basic and acidic residues" evidence="1">
    <location>
        <begin position="77"/>
        <end position="87"/>
    </location>
</feature>
<feature type="non-terminal residue" evidence="2">
    <location>
        <position position="1"/>
    </location>
</feature>
<feature type="compositionally biased region" description="Basic and acidic residues" evidence="1">
    <location>
        <begin position="103"/>
        <end position="112"/>
    </location>
</feature>
<protein>
    <submittedName>
        <fullName evidence="2">Protein QmcA (Possibly involved in integral membrane quality control)</fullName>
    </submittedName>
</protein>
<reference evidence="2" key="1">
    <citation type="submission" date="2020-02" db="EMBL/GenBank/DDBJ databases">
        <authorList>
            <person name="Meier V. D."/>
        </authorList>
    </citation>
    <scope>NUCLEOTIDE SEQUENCE</scope>
    <source>
        <strain evidence="2">AVDCRST_MAG79</strain>
    </source>
</reference>
<evidence type="ECO:0000256" key="1">
    <source>
        <dbReference type="SAM" id="MobiDB-lite"/>
    </source>
</evidence>
<feature type="compositionally biased region" description="Low complexity" evidence="1">
    <location>
        <begin position="34"/>
        <end position="46"/>
    </location>
</feature>
<dbReference type="AlphaFoldDB" id="A0A6J4UU57"/>
<feature type="compositionally biased region" description="Low complexity" evidence="1">
    <location>
        <begin position="205"/>
        <end position="220"/>
    </location>
</feature>
<feature type="compositionally biased region" description="Basic residues" evidence="1">
    <location>
        <begin position="289"/>
        <end position="299"/>
    </location>
</feature>
<organism evidence="2">
    <name type="scientific">uncultured Thermoleophilia bacterium</name>
    <dbReference type="NCBI Taxonomy" id="1497501"/>
    <lineage>
        <taxon>Bacteria</taxon>
        <taxon>Bacillati</taxon>
        <taxon>Actinomycetota</taxon>
        <taxon>Thermoleophilia</taxon>
        <taxon>environmental samples</taxon>
    </lineage>
</organism>
<feature type="non-terminal residue" evidence="2">
    <location>
        <position position="325"/>
    </location>
</feature>
<feature type="compositionally biased region" description="Basic residues" evidence="1">
    <location>
        <begin position="113"/>
        <end position="124"/>
    </location>
</feature>
<feature type="compositionally biased region" description="Basic residues" evidence="1">
    <location>
        <begin position="224"/>
        <end position="242"/>
    </location>
</feature>
<feature type="region of interest" description="Disordered" evidence="1">
    <location>
        <begin position="1"/>
        <end position="325"/>
    </location>
</feature>
<feature type="compositionally biased region" description="Basic and acidic residues" evidence="1">
    <location>
        <begin position="184"/>
        <end position="196"/>
    </location>
</feature>
<accession>A0A6J4UU57</accession>
<feature type="compositionally biased region" description="Basic residues" evidence="1">
    <location>
        <begin position="8"/>
        <end position="19"/>
    </location>
</feature>
<sequence length="325" mass="34546">AHPDRGRRPGGLRRDRHRPIRADRPPGPRGRGGAARPLQPDPQARPARPDPVPRPPEAARRHARAGHHLPAAAGDHGGQRHDLDRHGALLPCRGPGAGVVCRGEPDRGDGAARHHHAAQRHRLAVARGDADVARQDQPGAPHRPRRRHGSLGHPHQPHRAEVDRPARLDPGGDGEADAGGALQARHDPRGGGREGVGDPLGGGSAPVADPAGRGPAAGADPRGRGRPAGRRPARERRGRGGARRLPGDPRGQPVARPPGLQVPRDPPAGRERPGHEARHGPLRCDRRARLGRVVRRGVRGRPLDGRGPGGRAADDTDERQDPRRM</sequence>
<dbReference type="EMBL" id="CADCWC010000501">
    <property type="protein sequence ID" value="CAA9556322.1"/>
    <property type="molecule type" value="Genomic_DNA"/>
</dbReference>
<gene>
    <name evidence="2" type="ORF">AVDCRST_MAG79-3116</name>
</gene>
<feature type="compositionally biased region" description="Basic and acidic residues" evidence="1">
    <location>
        <begin position="158"/>
        <end position="167"/>
    </location>
</feature>
<proteinExistence type="predicted"/>